<keyword evidence="3" id="KW-1185">Reference proteome</keyword>
<evidence type="ECO:0000256" key="1">
    <source>
        <dbReference type="SAM" id="MobiDB-lite"/>
    </source>
</evidence>
<dbReference type="PANTHER" id="PTHR30348:SF13">
    <property type="entry name" value="UPF0759 PROTEIN YUNF"/>
    <property type="match status" value="1"/>
</dbReference>
<dbReference type="InterPro" id="IPR036520">
    <property type="entry name" value="UPF0759_sf"/>
</dbReference>
<sequence>MEPRPAPGGDISTANVHVGACSWTDPALVASGWYPQGARDAEGRLRHYASRFPLVEVDSTFYALPTERVAKLWVERTPDDFVLDVKAFALFTGHSARSSALPRELRPAAGDRSRVRRRDLAPEVLDELWRLFHAGIAPLREAGRLGSVLFQFSPWLAPDARARALVEECRERAGAPLSVEFRHPGWFAPHQLPYTIDFLRERQIPLVAVDTAQGLPSSLPPVAEATSEELAVVRFHGRSPQWGTGNKEESYRHRYTREELSAWVPRVQALAERAQRVHVLFNNCCATASVEAAETMRDLLGQGAEAGPGPELGGTSPDDGMRGGDAGFLW</sequence>
<reference evidence="2 3" key="1">
    <citation type="submission" date="2024-09" db="EMBL/GenBank/DDBJ databases">
        <authorList>
            <person name="Sun Q."/>
            <person name="Mori K."/>
        </authorList>
    </citation>
    <scope>NUCLEOTIDE SEQUENCE [LARGE SCALE GENOMIC DNA]</scope>
    <source>
        <strain evidence="2 3">JCM 4362</strain>
    </source>
</reference>
<dbReference type="EMBL" id="JBHMCR010000005">
    <property type="protein sequence ID" value="MFB9520229.1"/>
    <property type="molecule type" value="Genomic_DNA"/>
</dbReference>
<organism evidence="2 3">
    <name type="scientific">Streptomyces cremeus</name>
    <dbReference type="NCBI Taxonomy" id="66881"/>
    <lineage>
        <taxon>Bacteria</taxon>
        <taxon>Bacillati</taxon>
        <taxon>Actinomycetota</taxon>
        <taxon>Actinomycetes</taxon>
        <taxon>Kitasatosporales</taxon>
        <taxon>Streptomycetaceae</taxon>
        <taxon>Streptomyces</taxon>
    </lineage>
</organism>
<gene>
    <name evidence="2" type="ORF">ACFFTU_09750</name>
</gene>
<protein>
    <submittedName>
        <fullName evidence="2">DUF72 domain-containing protein</fullName>
    </submittedName>
</protein>
<dbReference type="PANTHER" id="PTHR30348">
    <property type="entry name" value="UNCHARACTERIZED PROTEIN YECE"/>
    <property type="match status" value="1"/>
</dbReference>
<dbReference type="RefSeq" id="WP_345227518.1">
    <property type="nucleotide sequence ID" value="NZ_BAAAXE010000014.1"/>
</dbReference>
<dbReference type="SUPFAM" id="SSF117396">
    <property type="entry name" value="TM1631-like"/>
    <property type="match status" value="1"/>
</dbReference>
<accession>A0ABV5PAT6</accession>
<feature type="region of interest" description="Disordered" evidence="1">
    <location>
        <begin position="301"/>
        <end position="330"/>
    </location>
</feature>
<comment type="caution">
    <text evidence="2">The sequence shown here is derived from an EMBL/GenBank/DDBJ whole genome shotgun (WGS) entry which is preliminary data.</text>
</comment>
<dbReference type="Proteomes" id="UP001589718">
    <property type="component" value="Unassembled WGS sequence"/>
</dbReference>
<dbReference type="Pfam" id="PF01904">
    <property type="entry name" value="DUF72"/>
    <property type="match status" value="1"/>
</dbReference>
<dbReference type="InterPro" id="IPR002763">
    <property type="entry name" value="DUF72"/>
</dbReference>
<dbReference type="Gene3D" id="3.20.20.410">
    <property type="entry name" value="Protein of unknown function UPF0759"/>
    <property type="match status" value="1"/>
</dbReference>
<proteinExistence type="predicted"/>
<evidence type="ECO:0000313" key="3">
    <source>
        <dbReference type="Proteomes" id="UP001589718"/>
    </source>
</evidence>
<name>A0ABV5PAT6_STRCM</name>
<evidence type="ECO:0000313" key="2">
    <source>
        <dbReference type="EMBL" id="MFB9520229.1"/>
    </source>
</evidence>